<dbReference type="PANTHER" id="PTHR11909">
    <property type="entry name" value="CASEIN KINASE-RELATED"/>
    <property type="match status" value="1"/>
</dbReference>
<organism evidence="3">
    <name type="scientific">Oikopleura dioica</name>
    <name type="common">Tunicate</name>
    <dbReference type="NCBI Taxonomy" id="34765"/>
    <lineage>
        <taxon>Eukaryota</taxon>
        <taxon>Metazoa</taxon>
        <taxon>Chordata</taxon>
        <taxon>Tunicata</taxon>
        <taxon>Appendicularia</taxon>
        <taxon>Copelata</taxon>
        <taxon>Oikopleuridae</taxon>
        <taxon>Oikopleura</taxon>
    </lineage>
</organism>
<dbReference type="EMBL" id="FN657484">
    <property type="protein sequence ID" value="CBY42761.1"/>
    <property type="molecule type" value="Genomic_DNA"/>
</dbReference>
<dbReference type="InterPro" id="IPR008271">
    <property type="entry name" value="Ser/Thr_kinase_AS"/>
</dbReference>
<dbReference type="SUPFAM" id="SSF56112">
    <property type="entry name" value="Protein kinase-like (PK-like)"/>
    <property type="match status" value="1"/>
</dbReference>
<dbReference type="Proteomes" id="UP000011014">
    <property type="component" value="Unassembled WGS sequence"/>
</dbReference>
<evidence type="ECO:0000259" key="2">
    <source>
        <dbReference type="PROSITE" id="PS50011"/>
    </source>
</evidence>
<dbReference type="PROSITE" id="PS50011">
    <property type="entry name" value="PROTEIN_KINASE_DOM"/>
    <property type="match status" value="1"/>
</dbReference>
<feature type="domain" description="Protein kinase" evidence="2">
    <location>
        <begin position="25"/>
        <end position="301"/>
    </location>
</feature>
<dbReference type="InterPro" id="IPR000719">
    <property type="entry name" value="Prot_kinase_dom"/>
</dbReference>
<evidence type="ECO:0000313" key="3">
    <source>
        <dbReference type="EMBL" id="CBY42761.1"/>
    </source>
</evidence>
<dbReference type="GO" id="GO:0005524">
    <property type="term" value="F:ATP binding"/>
    <property type="evidence" value="ECO:0007669"/>
    <property type="project" value="InterPro"/>
</dbReference>
<sequence>METTAIKEIIITSQQELKIDQKATIKFLSRINAGSFGGVFKGQLDEKNRKTGRIQKERVVVKIEAKECDYPQLSLEHGFYSHIHERSSTFIDGIPFFHRFLKDVKLEYRLKKAPNAAPRFGRFNCLVIEELGLDLSDRCMIHRDIKPCNFMLGHPEEKERRNRGPESVFIVDFGLAKITQQTDNGKTVRMQRNRDKSPLGTKNYMSEYVMNRDTPHMRDDLISCCYIFREMTDMPLPWNDMAHPCLDSKDMLKRKRATDGAALFGQIENSRDIFFTRDLNTKKNQPKQPDISAMIPLFDYIKNLEWDEEPDFERIDRYVDEMSNLEANEIFMQTNNPWCFDVSVHYKPF</sequence>
<dbReference type="InterPro" id="IPR050235">
    <property type="entry name" value="CK1_Ser-Thr_kinase"/>
</dbReference>
<evidence type="ECO:0000256" key="1">
    <source>
        <dbReference type="ARBA" id="ARBA00012513"/>
    </source>
</evidence>
<dbReference type="Gene3D" id="3.30.200.20">
    <property type="entry name" value="Phosphorylase Kinase, domain 1"/>
    <property type="match status" value="1"/>
</dbReference>
<dbReference type="Gene3D" id="1.10.510.10">
    <property type="entry name" value="Transferase(Phosphotransferase) domain 1"/>
    <property type="match status" value="1"/>
</dbReference>
<dbReference type="AlphaFoldDB" id="E4Z4Y3"/>
<dbReference type="GO" id="GO:0004674">
    <property type="term" value="F:protein serine/threonine kinase activity"/>
    <property type="evidence" value="ECO:0007669"/>
    <property type="project" value="UniProtKB-EC"/>
</dbReference>
<reference evidence="3" key="1">
    <citation type="journal article" date="2010" name="Science">
        <title>Plasticity of animal genome architecture unmasked by rapid evolution of a pelagic tunicate.</title>
        <authorList>
            <person name="Denoeud F."/>
            <person name="Henriet S."/>
            <person name="Mungpakdee S."/>
            <person name="Aury J.M."/>
            <person name="Da Silva C."/>
            <person name="Brinkmann H."/>
            <person name="Mikhaleva J."/>
            <person name="Olsen L.C."/>
            <person name="Jubin C."/>
            <person name="Canestro C."/>
            <person name="Bouquet J.M."/>
            <person name="Danks G."/>
            <person name="Poulain J."/>
            <person name="Campsteijn C."/>
            <person name="Adamski M."/>
            <person name="Cross I."/>
            <person name="Yadetie F."/>
            <person name="Muffato M."/>
            <person name="Louis A."/>
            <person name="Butcher S."/>
            <person name="Tsagkogeorga G."/>
            <person name="Konrad A."/>
            <person name="Singh S."/>
            <person name="Jensen M.F."/>
            <person name="Cong E.H."/>
            <person name="Eikeseth-Otteraa H."/>
            <person name="Noel B."/>
            <person name="Anthouard V."/>
            <person name="Porcel B.M."/>
            <person name="Kachouri-Lafond R."/>
            <person name="Nishino A."/>
            <person name="Ugolini M."/>
            <person name="Chourrout P."/>
            <person name="Nishida H."/>
            <person name="Aasland R."/>
            <person name="Huzurbazar S."/>
            <person name="Westhof E."/>
            <person name="Delsuc F."/>
            <person name="Lehrach H."/>
            <person name="Reinhardt R."/>
            <person name="Weissenbach J."/>
            <person name="Roy S.W."/>
            <person name="Artiguenave F."/>
            <person name="Postlethwait J.H."/>
            <person name="Manak J.R."/>
            <person name="Thompson E.M."/>
            <person name="Jaillon O."/>
            <person name="Du Pasquier L."/>
            <person name="Boudinot P."/>
            <person name="Liberles D.A."/>
            <person name="Volff J.N."/>
            <person name="Philippe H."/>
            <person name="Lenhard B."/>
            <person name="Roest Crollius H."/>
            <person name="Wincker P."/>
            <person name="Chourrout D."/>
        </authorList>
    </citation>
    <scope>NUCLEOTIDE SEQUENCE [LARGE SCALE GENOMIC DNA]</scope>
</reference>
<dbReference type="InterPro" id="IPR011009">
    <property type="entry name" value="Kinase-like_dom_sf"/>
</dbReference>
<dbReference type="SMART" id="SM00220">
    <property type="entry name" value="S_TKc"/>
    <property type="match status" value="1"/>
</dbReference>
<dbReference type="PROSITE" id="PS00108">
    <property type="entry name" value="PROTEIN_KINASE_ST"/>
    <property type="match status" value="1"/>
</dbReference>
<protein>
    <recommendedName>
        <fullName evidence="1">non-specific serine/threonine protein kinase</fullName>
        <ecNumber evidence="1">2.7.11.1</ecNumber>
    </recommendedName>
</protein>
<dbReference type="Pfam" id="PF00069">
    <property type="entry name" value="Pkinase"/>
    <property type="match status" value="1"/>
</dbReference>
<dbReference type="EC" id="2.7.11.1" evidence="1"/>
<gene>
    <name evidence="3" type="ORF">GSOID_T00026486001</name>
</gene>
<accession>E4Z4Y3</accession>
<proteinExistence type="predicted"/>
<name>E4Z4Y3_OIKDI</name>